<dbReference type="SUPFAM" id="SSF160246">
    <property type="entry name" value="EspE N-terminal domain-like"/>
    <property type="match status" value="1"/>
</dbReference>
<keyword evidence="3" id="KW-0067">ATP-binding</keyword>
<dbReference type="Pfam" id="PF05157">
    <property type="entry name" value="MshEN"/>
    <property type="match status" value="1"/>
</dbReference>
<dbReference type="Pfam" id="PF00437">
    <property type="entry name" value="T2SSE"/>
    <property type="match status" value="1"/>
</dbReference>
<evidence type="ECO:0000313" key="6">
    <source>
        <dbReference type="Proteomes" id="UP000179448"/>
    </source>
</evidence>
<evidence type="ECO:0000256" key="1">
    <source>
        <dbReference type="ARBA" id="ARBA00006611"/>
    </source>
</evidence>
<dbReference type="InterPro" id="IPR003593">
    <property type="entry name" value="AAA+_ATPase"/>
</dbReference>
<evidence type="ECO:0000256" key="3">
    <source>
        <dbReference type="ARBA" id="ARBA00022840"/>
    </source>
</evidence>
<dbReference type="SUPFAM" id="SSF52540">
    <property type="entry name" value="P-loop containing nucleoside triphosphate hydrolases"/>
    <property type="match status" value="1"/>
</dbReference>
<dbReference type="GO" id="GO:0016887">
    <property type="term" value="F:ATP hydrolysis activity"/>
    <property type="evidence" value="ECO:0007669"/>
    <property type="project" value="TreeGrafter"/>
</dbReference>
<dbReference type="Proteomes" id="UP000179448">
    <property type="component" value="Unassembled WGS sequence"/>
</dbReference>
<dbReference type="SMART" id="SM00382">
    <property type="entry name" value="AAA"/>
    <property type="match status" value="1"/>
</dbReference>
<dbReference type="InterPro" id="IPR001482">
    <property type="entry name" value="T2SS/T4SS_dom"/>
</dbReference>
<dbReference type="InterPro" id="IPR007831">
    <property type="entry name" value="T2SS_GspE_N"/>
</dbReference>
<dbReference type="STRING" id="1801766.A2997_02550"/>
<protein>
    <recommendedName>
        <fullName evidence="4">AAA+ ATPase domain-containing protein</fullName>
    </recommendedName>
</protein>
<dbReference type="EMBL" id="MFUQ01000019">
    <property type="protein sequence ID" value="OGI83348.1"/>
    <property type="molecule type" value="Genomic_DNA"/>
</dbReference>
<proteinExistence type="inferred from homology"/>
<reference evidence="5 6" key="1">
    <citation type="journal article" date="2016" name="Nat. Commun.">
        <title>Thousands of microbial genomes shed light on interconnected biogeochemical processes in an aquifer system.</title>
        <authorList>
            <person name="Anantharaman K."/>
            <person name="Brown C.T."/>
            <person name="Hug L.A."/>
            <person name="Sharon I."/>
            <person name="Castelle C.J."/>
            <person name="Probst A.J."/>
            <person name="Thomas B.C."/>
            <person name="Singh A."/>
            <person name="Wilkins M.J."/>
            <person name="Karaoz U."/>
            <person name="Brodie E.L."/>
            <person name="Williams K.H."/>
            <person name="Hubbard S.S."/>
            <person name="Banfield J.F."/>
        </authorList>
    </citation>
    <scope>NUCLEOTIDE SEQUENCE [LARGE SCALE GENOMIC DNA]</scope>
</reference>
<dbReference type="Gene3D" id="3.30.450.90">
    <property type="match status" value="1"/>
</dbReference>
<dbReference type="GO" id="GO:0005524">
    <property type="term" value="F:ATP binding"/>
    <property type="evidence" value="ECO:0007669"/>
    <property type="project" value="UniProtKB-KW"/>
</dbReference>
<evidence type="ECO:0000256" key="2">
    <source>
        <dbReference type="ARBA" id="ARBA00022741"/>
    </source>
</evidence>
<accession>A0A1F6WNA0</accession>
<organism evidence="5 6">
    <name type="scientific">Candidatus Nomurabacteria bacterium RIFCSPLOWO2_01_FULL_36_10b</name>
    <dbReference type="NCBI Taxonomy" id="1801766"/>
    <lineage>
        <taxon>Bacteria</taxon>
        <taxon>Candidatus Nomuraibacteriota</taxon>
    </lineage>
</organism>
<dbReference type="PANTHER" id="PTHR30258:SF3">
    <property type="entry name" value="SLL1921 PROTEIN"/>
    <property type="match status" value="1"/>
</dbReference>
<dbReference type="GO" id="GO:0005886">
    <property type="term" value="C:plasma membrane"/>
    <property type="evidence" value="ECO:0007669"/>
    <property type="project" value="TreeGrafter"/>
</dbReference>
<name>A0A1F6WNA0_9BACT</name>
<keyword evidence="2" id="KW-0547">Nucleotide-binding</keyword>
<comment type="similarity">
    <text evidence="1">Belongs to the GSP E family.</text>
</comment>
<dbReference type="Gene3D" id="3.30.300.160">
    <property type="entry name" value="Type II secretion system, protein E, N-terminal domain"/>
    <property type="match status" value="1"/>
</dbReference>
<feature type="domain" description="AAA+ ATPase" evidence="4">
    <location>
        <begin position="316"/>
        <end position="484"/>
    </location>
</feature>
<dbReference type="InterPro" id="IPR037257">
    <property type="entry name" value="T2SS_E_N_sf"/>
</dbReference>
<evidence type="ECO:0000259" key="4">
    <source>
        <dbReference type="SMART" id="SM00382"/>
    </source>
</evidence>
<evidence type="ECO:0000313" key="5">
    <source>
        <dbReference type="EMBL" id="OGI83348.1"/>
    </source>
</evidence>
<dbReference type="Gene3D" id="3.40.50.300">
    <property type="entry name" value="P-loop containing nucleotide triphosphate hydrolases"/>
    <property type="match status" value="1"/>
</dbReference>
<comment type="caution">
    <text evidence="5">The sequence shown here is derived from an EMBL/GenBank/DDBJ whole genome shotgun (WGS) entry which is preliminary data.</text>
</comment>
<gene>
    <name evidence="5" type="ORF">A2997_02550</name>
</gene>
<sequence>MSFLEILAQQKIINRYQMDDILEKAGENDGDIDSALVAVGIDEDLIRQAKSQYFNIPEIVLEPDSIQGEALKYIPEDAVRHYRVIPFNTDENGTVQVAMVDPSNVQTQTALQFIFSKTKMPYTVFVISLSNFNKVMESYSNFGQGIVNDSIGTYDDSAIYNLEEYLDGASGVEQNFIVEDSPIKKTVAIIIRNAIDGGASDIHIEHSADNVKVRFRVDGELHTSYTLPREAHNSIIAVIKGLAKIRLDEKRKPQDNRFYASVDGRKVDFRVSTFPTFFGEKVVIRILDAEKGIKELEQTGMNKGHLEVVRRTMKRPYGIILITGPTGSGKSTTVYSMLNEMDREHRNIVSLEDPVEYNIIGVNQSQVRPEIDYTFANGLRSILRQDPDIIFVGEIRDKETAQLAIQAALTGHLVISTLHTNTAIGAVPRLIDMGVDPYLIAPTLILTIAQRLVKCIATDAGHQVPITDSIRAMLDKQFVDLPSDVRSALPLTPYIYEANITAGAPGGTHGRMAVYEALEIDSEIQRMILNKPNEQDIYEFARGRGMLTMKEDALLKCMQGLIPWSEVNTL</sequence>
<dbReference type="CDD" id="cd01129">
    <property type="entry name" value="PulE-GspE-like"/>
    <property type="match status" value="1"/>
</dbReference>
<dbReference type="InterPro" id="IPR027417">
    <property type="entry name" value="P-loop_NTPase"/>
</dbReference>
<dbReference type="AlphaFoldDB" id="A0A1F6WNA0"/>
<dbReference type="PANTHER" id="PTHR30258">
    <property type="entry name" value="TYPE II SECRETION SYSTEM PROTEIN GSPE-RELATED"/>
    <property type="match status" value="1"/>
</dbReference>